<feature type="coiled-coil region" evidence="1">
    <location>
        <begin position="2"/>
        <end position="29"/>
    </location>
</feature>
<keyword evidence="3" id="KW-1133">Transmembrane helix</keyword>
<keyword evidence="1" id="KW-0175">Coiled coil</keyword>
<proteinExistence type="predicted"/>
<organism evidence="4 5">
    <name type="scientific">Aestuariivirga litoralis</name>
    <dbReference type="NCBI Taxonomy" id="2650924"/>
    <lineage>
        <taxon>Bacteria</taxon>
        <taxon>Pseudomonadati</taxon>
        <taxon>Pseudomonadota</taxon>
        <taxon>Alphaproteobacteria</taxon>
        <taxon>Hyphomicrobiales</taxon>
        <taxon>Aestuariivirgaceae</taxon>
        <taxon>Aestuariivirga</taxon>
    </lineage>
</organism>
<sequence>MATTSNNSLSELERRAETTRAELAQTVDALHNRISPSAIKADVKSYIRDNPLQAAALAVGAAYPMWRLIGAMPAPVLLIGAGLAMARRRDAHASGYASGNGSAMVSGLRDKASDLTSSLAEKAQDTVDSLRSKVSDTASRTTDTLASTLDSTRQTASDTIHQVSDRAGETFARASEQLFDTVERHPLLVGGVAFAVGSIVAAAVPVSRPERRLMGETAEDVRRRSQELAMQGLRQARDVARQVYETASEEIRQEGLTPEAARRTARTAVDSAREAMERTASGPGSASRS</sequence>
<dbReference type="PANTHER" id="PTHR47372">
    <property type="entry name" value="DAUER UP-REGULATED-RELATED"/>
    <property type="match status" value="1"/>
</dbReference>
<evidence type="ECO:0000256" key="2">
    <source>
        <dbReference type="SAM" id="MobiDB-lite"/>
    </source>
</evidence>
<evidence type="ECO:0000313" key="4">
    <source>
        <dbReference type="EMBL" id="PZF78004.1"/>
    </source>
</evidence>
<dbReference type="RefSeq" id="WP_111196889.1">
    <property type="nucleotide sequence ID" value="NZ_QKVK01000002.1"/>
</dbReference>
<keyword evidence="3" id="KW-0812">Transmembrane</keyword>
<comment type="caution">
    <text evidence="4">The sequence shown here is derived from an EMBL/GenBank/DDBJ whole genome shotgun (WGS) entry which is preliminary data.</text>
</comment>
<dbReference type="GO" id="GO:0005886">
    <property type="term" value="C:plasma membrane"/>
    <property type="evidence" value="ECO:0007669"/>
    <property type="project" value="TreeGrafter"/>
</dbReference>
<feature type="region of interest" description="Disordered" evidence="2">
    <location>
        <begin position="252"/>
        <end position="289"/>
    </location>
</feature>
<feature type="transmembrane region" description="Helical" evidence="3">
    <location>
        <begin position="187"/>
        <end position="206"/>
    </location>
</feature>
<dbReference type="AlphaFoldDB" id="A0A2W2BCQ2"/>
<gene>
    <name evidence="4" type="ORF">DK847_06150</name>
</gene>
<keyword evidence="3" id="KW-0472">Membrane</keyword>
<dbReference type="EMBL" id="QKVK01000002">
    <property type="protein sequence ID" value="PZF78004.1"/>
    <property type="molecule type" value="Genomic_DNA"/>
</dbReference>
<dbReference type="Gene3D" id="1.20.120.20">
    <property type="entry name" value="Apolipoprotein"/>
    <property type="match status" value="1"/>
</dbReference>
<dbReference type="PANTHER" id="PTHR47372:SF11">
    <property type="entry name" value="RE19971P"/>
    <property type="match status" value="1"/>
</dbReference>
<name>A0A2W2BCQ2_9HYPH</name>
<evidence type="ECO:0008006" key="6">
    <source>
        <dbReference type="Google" id="ProtNLM"/>
    </source>
</evidence>
<reference evidence="5" key="1">
    <citation type="submission" date="2018-06" db="EMBL/GenBank/DDBJ databases">
        <title>Aestuariibacter litoralis strain KCTC 52945T.</title>
        <authorList>
            <person name="Li X."/>
            <person name="Salam N."/>
            <person name="Li J.-L."/>
            <person name="Chen Y.-M."/>
            <person name="Yang Z.-W."/>
            <person name="Zhang L.-Y."/>
            <person name="Han M.-X."/>
            <person name="Xiao M."/>
            <person name="Li W.-J."/>
        </authorList>
    </citation>
    <scope>NUCLEOTIDE SEQUENCE [LARGE SCALE GENOMIC DNA]</scope>
    <source>
        <strain evidence="5">KCTC 52945</strain>
    </source>
</reference>
<keyword evidence="5" id="KW-1185">Reference proteome</keyword>
<dbReference type="InterPro" id="IPR022062">
    <property type="entry name" value="DUF3618"/>
</dbReference>
<dbReference type="Pfam" id="PF12277">
    <property type="entry name" value="DUF3618"/>
    <property type="match status" value="1"/>
</dbReference>
<accession>A0A2W2BCQ2</accession>
<dbReference type="Proteomes" id="UP000248795">
    <property type="component" value="Unassembled WGS sequence"/>
</dbReference>
<evidence type="ECO:0000256" key="3">
    <source>
        <dbReference type="SAM" id="Phobius"/>
    </source>
</evidence>
<protein>
    <recommendedName>
        <fullName evidence="6">DUF3618 domain-containing protein</fullName>
    </recommendedName>
</protein>
<evidence type="ECO:0000256" key="1">
    <source>
        <dbReference type="SAM" id="Coils"/>
    </source>
</evidence>
<evidence type="ECO:0000313" key="5">
    <source>
        <dbReference type="Proteomes" id="UP000248795"/>
    </source>
</evidence>